<dbReference type="NCBIfam" id="TIGR00065">
    <property type="entry name" value="ftsZ"/>
    <property type="match status" value="1"/>
</dbReference>
<dbReference type="GO" id="GO:0005525">
    <property type="term" value="F:GTP binding"/>
    <property type="evidence" value="ECO:0007669"/>
    <property type="project" value="UniProtKB-UniRule"/>
</dbReference>
<proteinExistence type="inferred from homology"/>
<evidence type="ECO:0000256" key="4">
    <source>
        <dbReference type="HAMAP-Rule" id="MF_00909"/>
    </source>
</evidence>
<keyword evidence="4" id="KW-0963">Cytoplasm</keyword>
<accession>A0A1M5TGQ1</accession>
<evidence type="ECO:0000256" key="5">
    <source>
        <dbReference type="NCBIfam" id="TIGR00065"/>
    </source>
</evidence>
<dbReference type="OrthoDB" id="9813375at2"/>
<reference evidence="9 10" key="1">
    <citation type="submission" date="2016-11" db="EMBL/GenBank/DDBJ databases">
        <authorList>
            <person name="Jaros S."/>
            <person name="Januszkiewicz K."/>
            <person name="Wedrychowicz H."/>
        </authorList>
    </citation>
    <scope>NUCLEOTIDE SEQUENCE [LARGE SCALE GENOMIC DNA]</scope>
    <source>
        <strain evidence="9 10">DSM 16917</strain>
    </source>
</reference>
<dbReference type="SUPFAM" id="SSF55307">
    <property type="entry name" value="Tubulin C-terminal domain-like"/>
    <property type="match status" value="1"/>
</dbReference>
<dbReference type="Gene3D" id="3.30.1330.20">
    <property type="entry name" value="Tubulin/FtsZ, C-terminal domain"/>
    <property type="match status" value="1"/>
</dbReference>
<keyword evidence="4" id="KW-0717">Septation</keyword>
<dbReference type="InterPro" id="IPR003008">
    <property type="entry name" value="Tubulin_FtsZ_GTPase"/>
</dbReference>
<evidence type="ECO:0000256" key="3">
    <source>
        <dbReference type="ARBA" id="ARBA00023134"/>
    </source>
</evidence>
<dbReference type="RefSeq" id="WP_067665575.1">
    <property type="nucleotide sequence ID" value="NZ_FQXG01000003.1"/>
</dbReference>
<keyword evidence="2 4" id="KW-0547">Nucleotide-binding</keyword>
<name>A0A1M5TGQ1_9GAMM</name>
<dbReference type="InterPro" id="IPR018316">
    <property type="entry name" value="Tubulin/FtsZ_2-layer-sand-dom"/>
</dbReference>
<comment type="function">
    <text evidence="4">Essential cell division protein that forms a contractile ring structure (Z ring) at the future cell division site. The regulation of the ring assembly controls the timing and the location of cell division. One of the functions of the FtsZ ring is to recruit other cell division proteins to the septum to produce a new cell wall between the dividing cells. Binds GTP and shows GTPase activity.</text>
</comment>
<dbReference type="AlphaFoldDB" id="A0A1M5TGQ1"/>
<comment type="subcellular location">
    <subcellularLocation>
        <location evidence="4">Cytoplasm</location>
    </subcellularLocation>
    <text evidence="4">Assembles at midcell at the inner surface of the cytoplasmic membrane.</text>
</comment>
<feature type="domain" description="Tubulin/FtsZ GTPase" evidence="7">
    <location>
        <begin position="14"/>
        <end position="206"/>
    </location>
</feature>
<feature type="domain" description="Tubulin/FtsZ 2-layer sandwich" evidence="8">
    <location>
        <begin position="208"/>
        <end position="327"/>
    </location>
</feature>
<dbReference type="EMBL" id="FQXG01000003">
    <property type="protein sequence ID" value="SHH49894.1"/>
    <property type="molecule type" value="Genomic_DNA"/>
</dbReference>
<dbReference type="InterPro" id="IPR024757">
    <property type="entry name" value="FtsZ_C"/>
</dbReference>
<keyword evidence="3 4" id="KW-0342">GTP-binding</keyword>
<dbReference type="SMART" id="SM00864">
    <property type="entry name" value="Tubulin"/>
    <property type="match status" value="1"/>
</dbReference>
<dbReference type="Gene3D" id="3.40.50.1440">
    <property type="entry name" value="Tubulin/FtsZ, GTPase domain"/>
    <property type="match status" value="1"/>
</dbReference>
<dbReference type="Pfam" id="PF00091">
    <property type="entry name" value="Tubulin"/>
    <property type="match status" value="1"/>
</dbReference>
<keyword evidence="4 9" id="KW-0132">Cell division</keyword>
<dbReference type="GO" id="GO:0000917">
    <property type="term" value="P:division septum assembly"/>
    <property type="evidence" value="ECO:0007669"/>
    <property type="project" value="UniProtKB-KW"/>
</dbReference>
<dbReference type="FunFam" id="3.40.50.1440:FF:000001">
    <property type="entry name" value="Cell division protein FtsZ"/>
    <property type="match status" value="1"/>
</dbReference>
<gene>
    <name evidence="4" type="primary">ftsZ</name>
    <name evidence="9" type="ORF">SAMN02745129_2138</name>
</gene>
<comment type="subunit">
    <text evidence="4">Homodimer. Polymerizes to form a dynamic ring structure in a strictly GTP-dependent manner. Interacts directly with several other division proteins.</text>
</comment>
<feature type="compositionally biased region" description="Basic and acidic residues" evidence="6">
    <location>
        <begin position="326"/>
        <end position="336"/>
    </location>
</feature>
<dbReference type="InterPro" id="IPR008280">
    <property type="entry name" value="Tub_FtsZ_C"/>
</dbReference>
<dbReference type="GO" id="GO:0043093">
    <property type="term" value="P:FtsZ-dependent cytokinesis"/>
    <property type="evidence" value="ECO:0007669"/>
    <property type="project" value="UniProtKB-UniRule"/>
</dbReference>
<dbReference type="GO" id="GO:0032153">
    <property type="term" value="C:cell division site"/>
    <property type="evidence" value="ECO:0007669"/>
    <property type="project" value="UniProtKB-UniRule"/>
</dbReference>
<organism evidence="9 10">
    <name type="scientific">Ferrimonas marina</name>
    <dbReference type="NCBI Taxonomy" id="299255"/>
    <lineage>
        <taxon>Bacteria</taxon>
        <taxon>Pseudomonadati</taxon>
        <taxon>Pseudomonadota</taxon>
        <taxon>Gammaproteobacteria</taxon>
        <taxon>Alteromonadales</taxon>
        <taxon>Ferrimonadaceae</taxon>
        <taxon>Ferrimonas</taxon>
    </lineage>
</organism>
<feature type="binding site" evidence="4">
    <location>
        <begin position="22"/>
        <end position="26"/>
    </location>
    <ligand>
        <name>GTP</name>
        <dbReference type="ChEBI" id="CHEBI:37565"/>
    </ligand>
</feature>
<protein>
    <recommendedName>
        <fullName evidence="4 5">Cell division protein FtsZ</fullName>
    </recommendedName>
</protein>
<sequence length="371" mass="39612">MFEIQNDETVHDSRIKVVGVGGAGNNALGHMVAEKIHGVTFSAINTDNQVLTKCQVDNRVLIGQQTTRGRGAGCNPDVGKIAAEENRDEIERQLEGASMVFIAAGMGGGTGTGAAPVVAKLAREKNILTVAVVTKPFSFEGDEKRQLAEEGLRKLGEVVDSLIVLPNDKIMKVMDKKCTLVDAFKEANSVLCGAVTGISDLVTRTGFMNVDFSDVKTVMTKYGMSMMGTGYASGEDRARLACQAAISSPLLEDVDLSGAKGVLVNITCRDLGLMEFDEIGQMIREKADRNATIKIGSVVSDDLEDEDGLKVTVVATGLESPYRKSLTMEEHPDVSLESRGAMTATRQGQGVEKPSVMPDIPGPSFLKSQRP</sequence>
<evidence type="ECO:0000313" key="10">
    <source>
        <dbReference type="Proteomes" id="UP000184268"/>
    </source>
</evidence>
<dbReference type="InterPro" id="IPR000158">
    <property type="entry name" value="Cell_div_FtsZ"/>
</dbReference>
<dbReference type="STRING" id="299255.SAMN02745129_2138"/>
<evidence type="ECO:0000256" key="1">
    <source>
        <dbReference type="ARBA" id="ARBA00009690"/>
    </source>
</evidence>
<evidence type="ECO:0000256" key="6">
    <source>
        <dbReference type="SAM" id="MobiDB-lite"/>
    </source>
</evidence>
<feature type="binding site" evidence="4">
    <location>
        <position position="144"/>
    </location>
    <ligand>
        <name>GTP</name>
        <dbReference type="ChEBI" id="CHEBI:37565"/>
    </ligand>
</feature>
<dbReference type="PANTHER" id="PTHR30314">
    <property type="entry name" value="CELL DIVISION PROTEIN FTSZ-RELATED"/>
    <property type="match status" value="1"/>
</dbReference>
<keyword evidence="4" id="KW-0131">Cell cycle</keyword>
<dbReference type="CDD" id="cd02201">
    <property type="entry name" value="FtsZ_type1"/>
    <property type="match status" value="1"/>
</dbReference>
<dbReference type="SUPFAM" id="SSF52490">
    <property type="entry name" value="Tubulin nucleotide-binding domain-like"/>
    <property type="match status" value="1"/>
</dbReference>
<dbReference type="InterPro" id="IPR036525">
    <property type="entry name" value="Tubulin/FtsZ_GTPase_sf"/>
</dbReference>
<dbReference type="GO" id="GO:0005737">
    <property type="term" value="C:cytoplasm"/>
    <property type="evidence" value="ECO:0007669"/>
    <property type="project" value="UniProtKB-SubCell"/>
</dbReference>
<dbReference type="Pfam" id="PF12327">
    <property type="entry name" value="FtsZ_C"/>
    <property type="match status" value="1"/>
</dbReference>
<feature type="region of interest" description="Disordered" evidence="6">
    <location>
        <begin position="324"/>
        <end position="371"/>
    </location>
</feature>
<feature type="binding site" evidence="4">
    <location>
        <begin position="109"/>
        <end position="111"/>
    </location>
    <ligand>
        <name>GTP</name>
        <dbReference type="ChEBI" id="CHEBI:37565"/>
    </ligand>
</feature>
<dbReference type="Proteomes" id="UP000184268">
    <property type="component" value="Unassembled WGS sequence"/>
</dbReference>
<feature type="binding site" evidence="4">
    <location>
        <position position="140"/>
    </location>
    <ligand>
        <name>GTP</name>
        <dbReference type="ChEBI" id="CHEBI:37565"/>
    </ligand>
</feature>
<dbReference type="PRINTS" id="PR00423">
    <property type="entry name" value="CELLDVISFTSZ"/>
</dbReference>
<dbReference type="SMART" id="SM00865">
    <property type="entry name" value="Tubulin_C"/>
    <property type="match status" value="1"/>
</dbReference>
<evidence type="ECO:0000313" key="9">
    <source>
        <dbReference type="EMBL" id="SHH49894.1"/>
    </source>
</evidence>
<dbReference type="HAMAP" id="MF_00909">
    <property type="entry name" value="FtsZ"/>
    <property type="match status" value="1"/>
</dbReference>
<comment type="similarity">
    <text evidence="1 4">Belongs to the FtsZ family.</text>
</comment>
<dbReference type="InterPro" id="IPR045061">
    <property type="entry name" value="FtsZ/CetZ"/>
</dbReference>
<dbReference type="GO" id="GO:0051258">
    <property type="term" value="P:protein polymerization"/>
    <property type="evidence" value="ECO:0007669"/>
    <property type="project" value="UniProtKB-UniRule"/>
</dbReference>
<dbReference type="InterPro" id="IPR037103">
    <property type="entry name" value="Tubulin/FtsZ-like_C"/>
</dbReference>
<evidence type="ECO:0000259" key="8">
    <source>
        <dbReference type="SMART" id="SM00865"/>
    </source>
</evidence>
<dbReference type="GO" id="GO:0003924">
    <property type="term" value="F:GTPase activity"/>
    <property type="evidence" value="ECO:0007669"/>
    <property type="project" value="UniProtKB-UniRule"/>
</dbReference>
<keyword evidence="10" id="KW-1185">Reference proteome</keyword>
<evidence type="ECO:0000259" key="7">
    <source>
        <dbReference type="SMART" id="SM00864"/>
    </source>
</evidence>
<feature type="binding site" evidence="4">
    <location>
        <position position="188"/>
    </location>
    <ligand>
        <name>GTP</name>
        <dbReference type="ChEBI" id="CHEBI:37565"/>
    </ligand>
</feature>
<evidence type="ECO:0000256" key="2">
    <source>
        <dbReference type="ARBA" id="ARBA00022741"/>
    </source>
</evidence>
<dbReference type="PANTHER" id="PTHR30314:SF3">
    <property type="entry name" value="MITOCHONDRIAL DIVISION PROTEIN FSZA"/>
    <property type="match status" value="1"/>
</dbReference>